<name>A0A6P2VF02_BURL3</name>
<evidence type="ECO:0000313" key="1">
    <source>
        <dbReference type="EMBL" id="VWC81106.1"/>
    </source>
</evidence>
<evidence type="ECO:0000313" key="2">
    <source>
        <dbReference type="Proteomes" id="UP000494110"/>
    </source>
</evidence>
<dbReference type="Proteomes" id="UP000494110">
    <property type="component" value="Unassembled WGS sequence"/>
</dbReference>
<dbReference type="AlphaFoldDB" id="A0A6P2VF02"/>
<organism evidence="1 2">
    <name type="scientific">Burkholderia lata (strain ATCC 17760 / DSM 23089 / LMG 22485 / NCIMB 9086 / R18194 / 383)</name>
    <dbReference type="NCBI Taxonomy" id="482957"/>
    <lineage>
        <taxon>Bacteria</taxon>
        <taxon>Pseudomonadati</taxon>
        <taxon>Pseudomonadota</taxon>
        <taxon>Betaproteobacteria</taxon>
        <taxon>Burkholderiales</taxon>
        <taxon>Burkholderiaceae</taxon>
        <taxon>Burkholderia</taxon>
        <taxon>Burkholderia cepacia complex</taxon>
    </lineage>
</organism>
<accession>A0A6P2VF02</accession>
<dbReference type="EMBL" id="CABVQN010000004">
    <property type="protein sequence ID" value="VWC81106.1"/>
    <property type="molecule type" value="Genomic_DNA"/>
</dbReference>
<proteinExistence type="predicted"/>
<sequence>MCEYGSKRLWVVAVPADAGVKPLSLVFFQAEEPSRAQLQERTGGAVEIPEGAICALDLTAAVSHDPMSIASLDAWARMVLAEGLSVRPLVDVSASAFTIVPSKRVHYGTKEQYFDEGGCLLGEIHYCGDGQPHRWLLDRRFAR</sequence>
<reference evidence="1 2" key="1">
    <citation type="submission" date="2019-09" db="EMBL/GenBank/DDBJ databases">
        <authorList>
            <person name="Depoorter E."/>
        </authorList>
    </citation>
    <scope>NUCLEOTIDE SEQUENCE [LARGE SCALE GENOMIC DNA]</scope>
    <source>
        <strain evidence="1">R-39750</strain>
    </source>
</reference>
<gene>
    <name evidence="1" type="ORF">BLA39750_01205</name>
</gene>
<dbReference type="RefSeq" id="WP_175011349.1">
    <property type="nucleotide sequence ID" value="NZ_CABVQN010000004.1"/>
</dbReference>
<protein>
    <submittedName>
        <fullName evidence="1">Uncharacterized protein</fullName>
    </submittedName>
</protein>